<dbReference type="InterPro" id="IPR003593">
    <property type="entry name" value="AAA+_ATPase"/>
</dbReference>
<dbReference type="InterPro" id="IPR039421">
    <property type="entry name" value="Type_1_exporter"/>
</dbReference>
<feature type="compositionally biased region" description="Polar residues" evidence="10">
    <location>
        <begin position="692"/>
        <end position="715"/>
    </location>
</feature>
<evidence type="ECO:0000256" key="8">
    <source>
        <dbReference type="ARBA" id="ARBA00022989"/>
    </source>
</evidence>
<dbReference type="InterPro" id="IPR027417">
    <property type="entry name" value="P-loop_NTPase"/>
</dbReference>
<protein>
    <submittedName>
        <fullName evidence="14">Uncharacterized protein</fullName>
    </submittedName>
</protein>
<keyword evidence="3" id="KW-0813">Transport</keyword>
<feature type="transmembrane region" description="Helical" evidence="11">
    <location>
        <begin position="374"/>
        <end position="393"/>
    </location>
</feature>
<dbReference type="CDD" id="cd18577">
    <property type="entry name" value="ABC_6TM_Pgp_ABCB1_D1_like"/>
    <property type="match status" value="1"/>
</dbReference>
<evidence type="ECO:0000256" key="5">
    <source>
        <dbReference type="ARBA" id="ARBA00022737"/>
    </source>
</evidence>
<keyword evidence="6" id="KW-0547">Nucleotide-binding</keyword>
<feature type="transmembrane region" description="Helical" evidence="11">
    <location>
        <begin position="835"/>
        <end position="855"/>
    </location>
</feature>
<keyword evidence="8 11" id="KW-1133">Transmembrane helix</keyword>
<name>A0ABD1Z3I5_9MARC</name>
<dbReference type="EMBL" id="JBHFFA010000002">
    <property type="protein sequence ID" value="KAL2642330.1"/>
    <property type="molecule type" value="Genomic_DNA"/>
</dbReference>
<feature type="domain" description="ABC transmembrane type-1" evidence="13">
    <location>
        <begin position="113"/>
        <end position="401"/>
    </location>
</feature>
<evidence type="ECO:0000256" key="1">
    <source>
        <dbReference type="ARBA" id="ARBA00004141"/>
    </source>
</evidence>
<feature type="transmembrane region" description="Helical" evidence="11">
    <location>
        <begin position="803"/>
        <end position="823"/>
    </location>
</feature>
<dbReference type="InterPro" id="IPR036640">
    <property type="entry name" value="ABC1_TM_sf"/>
</dbReference>
<keyword evidence="4 11" id="KW-0812">Transmembrane</keyword>
<evidence type="ECO:0000313" key="14">
    <source>
        <dbReference type="EMBL" id="KAL2642330.1"/>
    </source>
</evidence>
<dbReference type="Gene3D" id="3.40.50.300">
    <property type="entry name" value="P-loop containing nucleotide triphosphate hydrolases"/>
    <property type="match status" value="2"/>
</dbReference>
<dbReference type="CDD" id="cd18578">
    <property type="entry name" value="ABC_6TM_Pgp_ABCB1_D2_like"/>
    <property type="match status" value="1"/>
</dbReference>
<dbReference type="PROSITE" id="PS50929">
    <property type="entry name" value="ABC_TM1F"/>
    <property type="match status" value="2"/>
</dbReference>
<dbReference type="SUPFAM" id="SSF52540">
    <property type="entry name" value="P-loop containing nucleoside triphosphate hydrolases"/>
    <property type="match status" value="2"/>
</dbReference>
<feature type="region of interest" description="Disordered" evidence="10">
    <location>
        <begin position="673"/>
        <end position="715"/>
    </location>
</feature>
<dbReference type="InterPro" id="IPR011527">
    <property type="entry name" value="ABC1_TM_dom"/>
</dbReference>
<dbReference type="GO" id="GO:0016020">
    <property type="term" value="C:membrane"/>
    <property type="evidence" value="ECO:0007669"/>
    <property type="project" value="UniProtKB-SubCell"/>
</dbReference>
<accession>A0ABD1Z3I5</accession>
<dbReference type="Proteomes" id="UP001605036">
    <property type="component" value="Unassembled WGS sequence"/>
</dbReference>
<feature type="compositionally biased region" description="Basic and acidic residues" evidence="10">
    <location>
        <begin position="673"/>
        <end position="684"/>
    </location>
</feature>
<evidence type="ECO:0000256" key="9">
    <source>
        <dbReference type="ARBA" id="ARBA00023136"/>
    </source>
</evidence>
<dbReference type="SUPFAM" id="SSF90123">
    <property type="entry name" value="ABC transporter transmembrane region"/>
    <property type="match status" value="2"/>
</dbReference>
<proteinExistence type="inferred from homology"/>
<dbReference type="FunFam" id="3.40.50.300:FF:000251">
    <property type="entry name" value="ABC transporter B family member 19"/>
    <property type="match status" value="1"/>
</dbReference>
<dbReference type="GO" id="GO:0005524">
    <property type="term" value="F:ATP binding"/>
    <property type="evidence" value="ECO:0007669"/>
    <property type="project" value="UniProtKB-KW"/>
</dbReference>
<dbReference type="Pfam" id="PF00005">
    <property type="entry name" value="ABC_tran"/>
    <property type="match status" value="1"/>
</dbReference>
<sequence>MDEGLLSLSTPSMITSSSSSGLVSFVSSGIQSLKSSRGSPLGRVSDFDTDPTGTAAPTETGGDRSVPLSEPLYDKLPELFFPQQLDNPPEPVVLAPYARLWSFATPFDFLLVVIGTLAAAAHGASLPFVFYLLGRLVDSFGSNQQNLEQAYREICQISLILVYLAAVSVWITWLEVACWMYAGQRQADEIRRLYLKSLLSQEVEFFDTKKSTADTLRILSSDLFIIHDAVGEKVGIFIHNLAAFLVGILVAFIQTWQVALLTLGTVPLMLGTGIVYDKVYSKLLAKAQASYKIAASIALEVLSQIRTVYAYVGENGSNTAFRRALESTTKLGILCGLAKGIRMGLSFGIVNFSWALQLWFGGILVRDGHTNGGAILGAIFSILYGAMALGQAIPEMKVFRRGRIAAFQVFQVIDRHMDSIEGDAIHTVQGTIEFRNVCFTYKSRPDVPIFENLSFKINAGETVAIVGSNGSGKSTIISLIERFYSPNSGQVTLDGKNILHLKRNWLRRQIGLVSQEPVLFAGTIRQNILHGKLDATETEVEAAAMAANAHSFICKFPAGYDTPVGERGLQLSEGQKQRLAIARAIVKKPAILLLDEATSALDLQSEQLVQHALHSLMEGRTTVMVSHRLSAIQQADMIIVLDRGKIVERGSHADLLQRGSLGVYAHLVRLQDSHDSGRRDDPEPRTVLASGGNYSLGSSPPRSFPQSLNASPLPSHLQSPITPMGLEWQNSSSPASPFILELPPSPASPSNAKNRSMTIIEYLREKPEITASYRFPKISYWRCLFGSMAAEGCSAILGSIGAVITGSLSPLFIIFLFDIIELYYKPSTGKTREKINFWCLVIAGLGVASICSSILQHFHFNKAGEKTSNFLRAKFFGSILEYEVGWFDCEDNTSTALANKISSSGTSVKLAISDQTSFLVQYTTSVSVAISLAFVINWRIAVVTIVLIPFTVMAWSMRNTSINQGFAGDLKKSHEKATQVASEAVSNVRTVAAFCMEEYTMNVFNQHLKSPRKQSIVRAQRGGFLFGLSQALNHLATALCIWYLALTVKNQQAEFIPALKTFQILSWIGWIIAEALKLFPDLQKGVSSIKVLVEATNRASEIESDAIDGLKPVHLKGRVTLQNVTFSYPTTPTVQVLSDLDISIPEGETLALVGPSGSGACFVLHVSQRKHPVWARELN</sequence>
<feature type="transmembrane region" description="Helical" evidence="11">
    <location>
        <begin position="160"/>
        <end position="182"/>
    </location>
</feature>
<evidence type="ECO:0000259" key="13">
    <source>
        <dbReference type="PROSITE" id="PS50929"/>
    </source>
</evidence>
<evidence type="ECO:0000313" key="15">
    <source>
        <dbReference type="Proteomes" id="UP001605036"/>
    </source>
</evidence>
<dbReference type="PANTHER" id="PTHR43394">
    <property type="entry name" value="ATP-DEPENDENT PERMEASE MDL1, MITOCHONDRIAL"/>
    <property type="match status" value="1"/>
</dbReference>
<evidence type="ECO:0000256" key="2">
    <source>
        <dbReference type="ARBA" id="ARBA00007577"/>
    </source>
</evidence>
<dbReference type="CDD" id="cd03249">
    <property type="entry name" value="ABC_MTABC3_MDL1_MDL2"/>
    <property type="match status" value="1"/>
</dbReference>
<feature type="compositionally biased region" description="Low complexity" evidence="10">
    <location>
        <begin position="50"/>
        <end position="60"/>
    </location>
</feature>
<dbReference type="AlphaFoldDB" id="A0ABD1Z3I5"/>
<feature type="transmembrane region" description="Helical" evidence="11">
    <location>
        <begin position="259"/>
        <end position="276"/>
    </location>
</feature>
<dbReference type="Pfam" id="PF00664">
    <property type="entry name" value="ABC_membrane"/>
    <property type="match status" value="2"/>
</dbReference>
<evidence type="ECO:0000256" key="10">
    <source>
        <dbReference type="SAM" id="MobiDB-lite"/>
    </source>
</evidence>
<evidence type="ECO:0000256" key="6">
    <source>
        <dbReference type="ARBA" id="ARBA00022741"/>
    </source>
</evidence>
<dbReference type="PANTHER" id="PTHR43394:SF11">
    <property type="entry name" value="ATP-BINDING CASSETTE TRANSPORTER"/>
    <property type="match status" value="1"/>
</dbReference>
<comment type="similarity">
    <text evidence="2">Belongs to the ABC transporter superfamily. ABCB family. Multidrug resistance exporter (TC 3.A.1.201) subfamily.</text>
</comment>
<dbReference type="SMART" id="SM00382">
    <property type="entry name" value="AAA"/>
    <property type="match status" value="1"/>
</dbReference>
<dbReference type="Gene3D" id="1.20.1560.10">
    <property type="entry name" value="ABC transporter type 1, transmembrane domain"/>
    <property type="match status" value="2"/>
</dbReference>
<dbReference type="InterPro" id="IPR003439">
    <property type="entry name" value="ABC_transporter-like_ATP-bd"/>
</dbReference>
<reference evidence="14 15" key="1">
    <citation type="submission" date="2024-09" db="EMBL/GenBank/DDBJ databases">
        <title>Chromosome-scale assembly of Riccia fluitans.</title>
        <authorList>
            <person name="Paukszto L."/>
            <person name="Sawicki J."/>
            <person name="Karawczyk K."/>
            <person name="Piernik-Szablinska J."/>
            <person name="Szczecinska M."/>
            <person name="Mazdziarz M."/>
        </authorList>
    </citation>
    <scope>NUCLEOTIDE SEQUENCE [LARGE SCALE GENOMIC DNA]</scope>
    <source>
        <strain evidence="14">Rf_01</strain>
        <tissue evidence="14">Aerial parts of the thallus</tissue>
    </source>
</reference>
<keyword evidence="7" id="KW-0067">ATP-binding</keyword>
<organism evidence="14 15">
    <name type="scientific">Riccia fluitans</name>
    <dbReference type="NCBI Taxonomy" id="41844"/>
    <lineage>
        <taxon>Eukaryota</taxon>
        <taxon>Viridiplantae</taxon>
        <taxon>Streptophyta</taxon>
        <taxon>Embryophyta</taxon>
        <taxon>Marchantiophyta</taxon>
        <taxon>Marchantiopsida</taxon>
        <taxon>Marchantiidae</taxon>
        <taxon>Marchantiales</taxon>
        <taxon>Ricciaceae</taxon>
        <taxon>Riccia</taxon>
    </lineage>
</organism>
<evidence type="ECO:0000256" key="11">
    <source>
        <dbReference type="SAM" id="Phobius"/>
    </source>
</evidence>
<evidence type="ECO:0000256" key="3">
    <source>
        <dbReference type="ARBA" id="ARBA00022448"/>
    </source>
</evidence>
<feature type="transmembrane region" description="Helical" evidence="11">
    <location>
        <begin position="928"/>
        <end position="955"/>
    </location>
</feature>
<feature type="domain" description="ABC transporter" evidence="12">
    <location>
        <begin position="432"/>
        <end position="668"/>
    </location>
</feature>
<dbReference type="PROSITE" id="PS50893">
    <property type="entry name" value="ABC_TRANSPORTER_2"/>
    <property type="match status" value="1"/>
</dbReference>
<feature type="region of interest" description="Disordered" evidence="10">
    <location>
        <begin position="32"/>
        <end position="66"/>
    </location>
</feature>
<comment type="subcellular location">
    <subcellularLocation>
        <location evidence="1">Membrane</location>
        <topology evidence="1">Multi-pass membrane protein</topology>
    </subcellularLocation>
</comment>
<evidence type="ECO:0000256" key="4">
    <source>
        <dbReference type="ARBA" id="ARBA00022692"/>
    </source>
</evidence>
<keyword evidence="15" id="KW-1185">Reference proteome</keyword>
<comment type="caution">
    <text evidence="14">The sequence shown here is derived from an EMBL/GenBank/DDBJ whole genome shotgun (WGS) entry which is preliminary data.</text>
</comment>
<keyword evidence="5" id="KW-0677">Repeat</keyword>
<feature type="region of interest" description="Disordered" evidence="10">
    <location>
        <begin position="1"/>
        <end position="20"/>
    </location>
</feature>
<feature type="transmembrane region" description="Helical" evidence="11">
    <location>
        <begin position="1022"/>
        <end position="1044"/>
    </location>
</feature>
<keyword evidence="9 11" id="KW-0472">Membrane</keyword>
<evidence type="ECO:0000256" key="7">
    <source>
        <dbReference type="ARBA" id="ARBA00022840"/>
    </source>
</evidence>
<feature type="domain" description="ABC transmembrane type-1" evidence="13">
    <location>
        <begin position="795"/>
        <end position="1084"/>
    </location>
</feature>
<feature type="transmembrane region" description="Helical" evidence="11">
    <location>
        <begin position="109"/>
        <end position="133"/>
    </location>
</feature>
<feature type="transmembrane region" description="Helical" evidence="11">
    <location>
        <begin position="331"/>
        <end position="354"/>
    </location>
</feature>
<evidence type="ECO:0000259" key="12">
    <source>
        <dbReference type="PROSITE" id="PS50893"/>
    </source>
</evidence>
<feature type="transmembrane region" description="Helical" evidence="11">
    <location>
        <begin position="234"/>
        <end position="253"/>
    </location>
</feature>
<gene>
    <name evidence="14" type="ORF">R1flu_009917</name>
</gene>